<dbReference type="GO" id="GO:0000435">
    <property type="term" value="P:positive regulation of transcription from RNA polymerase II promoter by galactose"/>
    <property type="evidence" value="ECO:0007669"/>
    <property type="project" value="TreeGrafter"/>
</dbReference>
<evidence type="ECO:0000313" key="8">
    <source>
        <dbReference type="Proteomes" id="UP001194746"/>
    </source>
</evidence>
<feature type="domain" description="Zn(2)-C6 fungal-type" evidence="6">
    <location>
        <begin position="18"/>
        <end position="49"/>
    </location>
</feature>
<dbReference type="GO" id="GO:0005634">
    <property type="term" value="C:nucleus"/>
    <property type="evidence" value="ECO:0007669"/>
    <property type="project" value="TreeGrafter"/>
</dbReference>
<comment type="caution">
    <text evidence="7">The sequence shown here is derived from an EMBL/GenBank/DDBJ whole genome shotgun (WGS) entry which is preliminary data.</text>
</comment>
<evidence type="ECO:0000256" key="2">
    <source>
        <dbReference type="ARBA" id="ARBA00023015"/>
    </source>
</evidence>
<dbReference type="GO" id="GO:0006351">
    <property type="term" value="P:DNA-templated transcription"/>
    <property type="evidence" value="ECO:0007669"/>
    <property type="project" value="InterPro"/>
</dbReference>
<dbReference type="Proteomes" id="UP001194746">
    <property type="component" value="Unassembled WGS sequence"/>
</dbReference>
<dbReference type="Gene3D" id="4.10.240.10">
    <property type="entry name" value="Zn(2)-C6 fungal-type DNA-binding domain"/>
    <property type="match status" value="1"/>
</dbReference>
<dbReference type="PROSITE" id="PS00463">
    <property type="entry name" value="ZN2_CY6_FUNGAL_1"/>
    <property type="match status" value="1"/>
</dbReference>
<keyword evidence="4" id="KW-0804">Transcription</keyword>
<dbReference type="InterPro" id="IPR051127">
    <property type="entry name" value="Fungal_SecMet_Regulators"/>
</dbReference>
<proteinExistence type="predicted"/>
<keyword evidence="8" id="KW-1185">Reference proteome</keyword>
<protein>
    <recommendedName>
        <fullName evidence="6">Zn(2)-C6 fungal-type domain-containing protein</fullName>
    </recommendedName>
</protein>
<dbReference type="SMART" id="SM00906">
    <property type="entry name" value="Fungal_trans"/>
    <property type="match status" value="1"/>
</dbReference>
<dbReference type="PANTHER" id="PTHR47424:SF3">
    <property type="entry name" value="REGULATORY PROTEIN GAL4"/>
    <property type="match status" value="1"/>
</dbReference>
<dbReference type="GO" id="GO:0008270">
    <property type="term" value="F:zinc ion binding"/>
    <property type="evidence" value="ECO:0007669"/>
    <property type="project" value="InterPro"/>
</dbReference>
<dbReference type="Pfam" id="PF00172">
    <property type="entry name" value="Zn_clus"/>
    <property type="match status" value="1"/>
</dbReference>
<sequence length="736" mass="82768">MSQTQSGSDHKRRRIDIACNDCRDRKRKCDGNKPICGSCVKRSSAQCTWQEGRSAKGWSNSYVESLRERIQQLEEERGITFTGSSPRETCHGAKAVLSPISPLEFQIEETEEFEPATVHQPMPPPMGDDIPEAEIIRHLRMNSSGDNLPVGPYQDSTDPVVLDRASAEDDDNESDADSAIDAMGVFGAVGDLQHQRSEFFGPSSTIAFVNHARQAMNQDEESFHAPDQRHAILAFFPGEAVSIGGRFRRSTLVGAKTRLSLDRHRLTIPPRAQADALLDSYWTYVHSLYPILHWPSFSETYSTVWTPSPGRVSSHTVEPQLQNGFYADLDDRHFHCLLNLVFALGSQFGNTVDHSNRSQVGMVFFERAKDLINFDMLLQGNIFLVQILTLMGQFLQSTDMASVCWNIVGLAVRIAQGIGLHQDHDAYDQASSSRRNISQVDMEMRNRAWAACVLLDRVFSMTYGRPLMIRPSMSQRSVLPFAIDDDVLCRGAGEALHSLYDGSGDEDSGKSGITFNFLATAEASEKFKDSTLQKLFNIDKSLTAWNRNLPEHLKARTYNFGASENTTLFGPRTRPFNRQAIIIHARYLHVRLIMFRPVLSALLHSRSVDNPSKHDESMEFAMRQGMLEKCVDLCISSARELVHLITGNLEAGDDILPPTWHNVFFSQPVYPLRLPFERCTSCQNVSGQPDDHLKHLFDNAVFSDQVASHWTNEANELNWLSFFPFLDEDVGTSPSW</sequence>
<dbReference type="PROSITE" id="PS50048">
    <property type="entry name" value="ZN2_CY6_FUNGAL_2"/>
    <property type="match status" value="1"/>
</dbReference>
<dbReference type="EMBL" id="VCAU01000007">
    <property type="protein sequence ID" value="KAF9893491.1"/>
    <property type="molecule type" value="Genomic_DNA"/>
</dbReference>
<dbReference type="SUPFAM" id="SSF57701">
    <property type="entry name" value="Zn2/Cys6 DNA-binding domain"/>
    <property type="match status" value="1"/>
</dbReference>
<dbReference type="GO" id="GO:0000978">
    <property type="term" value="F:RNA polymerase II cis-regulatory region sequence-specific DNA binding"/>
    <property type="evidence" value="ECO:0007669"/>
    <property type="project" value="TreeGrafter"/>
</dbReference>
<reference evidence="7" key="1">
    <citation type="journal article" date="2019" name="Beilstein J. Org. Chem.">
        <title>Nanangenines: drimane sesquiterpenoids as the dominant metabolite cohort of a novel Australian fungus, Aspergillus nanangensis.</title>
        <authorList>
            <person name="Lacey H.J."/>
            <person name="Gilchrist C.L.M."/>
            <person name="Crombie A."/>
            <person name="Kalaitzis J.A."/>
            <person name="Vuong D."/>
            <person name="Rutledge P.J."/>
            <person name="Turner P."/>
            <person name="Pitt J.I."/>
            <person name="Lacey E."/>
            <person name="Chooi Y.H."/>
            <person name="Piggott A.M."/>
        </authorList>
    </citation>
    <scope>NUCLEOTIDE SEQUENCE</scope>
    <source>
        <strain evidence="7">MST-FP2251</strain>
    </source>
</reference>
<dbReference type="SMART" id="SM00066">
    <property type="entry name" value="GAL4"/>
    <property type="match status" value="1"/>
</dbReference>
<dbReference type="CDD" id="cd12148">
    <property type="entry name" value="fungal_TF_MHR"/>
    <property type="match status" value="1"/>
</dbReference>
<reference evidence="7" key="2">
    <citation type="submission" date="2020-02" db="EMBL/GenBank/DDBJ databases">
        <authorList>
            <person name="Gilchrist C.L.M."/>
            <person name="Chooi Y.-H."/>
        </authorList>
    </citation>
    <scope>NUCLEOTIDE SEQUENCE</scope>
    <source>
        <strain evidence="7">MST-FP2251</strain>
    </source>
</reference>
<keyword evidence="5" id="KW-0539">Nucleus</keyword>
<keyword evidence="2" id="KW-0805">Transcription regulation</keyword>
<dbReference type="CDD" id="cd00067">
    <property type="entry name" value="GAL4"/>
    <property type="match status" value="1"/>
</dbReference>
<dbReference type="InterPro" id="IPR036864">
    <property type="entry name" value="Zn2-C6_fun-type_DNA-bd_sf"/>
</dbReference>
<dbReference type="PANTHER" id="PTHR47424">
    <property type="entry name" value="REGULATORY PROTEIN GAL4"/>
    <property type="match status" value="1"/>
</dbReference>
<name>A0AAD4CVI6_ASPNN</name>
<organism evidence="7 8">
    <name type="scientific">Aspergillus nanangensis</name>
    <dbReference type="NCBI Taxonomy" id="2582783"/>
    <lineage>
        <taxon>Eukaryota</taxon>
        <taxon>Fungi</taxon>
        <taxon>Dikarya</taxon>
        <taxon>Ascomycota</taxon>
        <taxon>Pezizomycotina</taxon>
        <taxon>Eurotiomycetes</taxon>
        <taxon>Eurotiomycetidae</taxon>
        <taxon>Eurotiales</taxon>
        <taxon>Aspergillaceae</taxon>
        <taxon>Aspergillus</taxon>
        <taxon>Aspergillus subgen. Circumdati</taxon>
    </lineage>
</organism>
<evidence type="ECO:0000313" key="7">
    <source>
        <dbReference type="EMBL" id="KAF9893491.1"/>
    </source>
</evidence>
<dbReference type="GO" id="GO:0000981">
    <property type="term" value="F:DNA-binding transcription factor activity, RNA polymerase II-specific"/>
    <property type="evidence" value="ECO:0007669"/>
    <property type="project" value="InterPro"/>
</dbReference>
<dbReference type="Pfam" id="PF04082">
    <property type="entry name" value="Fungal_trans"/>
    <property type="match status" value="1"/>
</dbReference>
<dbReference type="InterPro" id="IPR007219">
    <property type="entry name" value="XnlR_reg_dom"/>
</dbReference>
<keyword evidence="1" id="KW-0479">Metal-binding</keyword>
<evidence type="ECO:0000256" key="1">
    <source>
        <dbReference type="ARBA" id="ARBA00022723"/>
    </source>
</evidence>
<evidence type="ECO:0000256" key="5">
    <source>
        <dbReference type="ARBA" id="ARBA00023242"/>
    </source>
</evidence>
<keyword evidence="3" id="KW-0238">DNA-binding</keyword>
<gene>
    <name evidence="7" type="ORF">FE257_010803</name>
</gene>
<accession>A0AAD4CVI6</accession>
<evidence type="ECO:0000259" key="6">
    <source>
        <dbReference type="PROSITE" id="PS50048"/>
    </source>
</evidence>
<dbReference type="InterPro" id="IPR001138">
    <property type="entry name" value="Zn2Cys6_DnaBD"/>
</dbReference>
<evidence type="ECO:0000256" key="3">
    <source>
        <dbReference type="ARBA" id="ARBA00023125"/>
    </source>
</evidence>
<dbReference type="AlphaFoldDB" id="A0AAD4CVI6"/>
<evidence type="ECO:0000256" key="4">
    <source>
        <dbReference type="ARBA" id="ARBA00023163"/>
    </source>
</evidence>